<dbReference type="EMBL" id="FNYO01000001">
    <property type="protein sequence ID" value="SEI37642.1"/>
    <property type="molecule type" value="Genomic_DNA"/>
</dbReference>
<dbReference type="STRING" id="170623.SAMN04244579_00070"/>
<evidence type="ECO:0000313" key="2">
    <source>
        <dbReference type="Proteomes" id="UP000199005"/>
    </source>
</evidence>
<organism evidence="1 2">
    <name type="scientific">Azotobacter beijerinckii</name>
    <dbReference type="NCBI Taxonomy" id="170623"/>
    <lineage>
        <taxon>Bacteria</taxon>
        <taxon>Pseudomonadati</taxon>
        <taxon>Pseudomonadota</taxon>
        <taxon>Gammaproteobacteria</taxon>
        <taxon>Pseudomonadales</taxon>
        <taxon>Pseudomonadaceae</taxon>
        <taxon>Azotobacter</taxon>
    </lineage>
</organism>
<name>A0A1H6QF71_9GAMM</name>
<sequence length="55" mass="5883">MLASALASLLIKALTADVVAQILLRLAKYLAGRTDTTLDDEIVQILEKTIAKSKA</sequence>
<protein>
    <submittedName>
        <fullName evidence="1">Uncharacterized protein</fullName>
    </submittedName>
</protein>
<dbReference type="Proteomes" id="UP000199005">
    <property type="component" value="Unassembled WGS sequence"/>
</dbReference>
<reference evidence="1 2" key="1">
    <citation type="submission" date="2016-10" db="EMBL/GenBank/DDBJ databases">
        <authorList>
            <person name="de Groot N.N."/>
        </authorList>
    </citation>
    <scope>NUCLEOTIDE SEQUENCE [LARGE SCALE GENOMIC DNA]</scope>
    <source>
        <strain evidence="1 2">DSM 1041</strain>
    </source>
</reference>
<proteinExistence type="predicted"/>
<evidence type="ECO:0000313" key="1">
    <source>
        <dbReference type="EMBL" id="SEI37642.1"/>
    </source>
</evidence>
<accession>A0A1H6QF71</accession>
<dbReference type="RefSeq" id="WP_175559692.1">
    <property type="nucleotide sequence ID" value="NZ_FNYO01000001.1"/>
</dbReference>
<gene>
    <name evidence="1" type="ORF">SAMN04244579_00070</name>
</gene>
<dbReference type="AlphaFoldDB" id="A0A1H6QF71"/>